<dbReference type="InterPro" id="IPR050902">
    <property type="entry name" value="ABC_Transporter_SBP"/>
</dbReference>
<dbReference type="InParanoid" id="A0A545AER1"/>
<dbReference type="NCBIfam" id="NF038402">
    <property type="entry name" value="TroA_like"/>
    <property type="match status" value="2"/>
</dbReference>
<name>A0A545AER1_9ACTN</name>
<dbReference type="InterPro" id="IPR002491">
    <property type="entry name" value="ABC_transptr_periplasmic_BD"/>
</dbReference>
<dbReference type="Gene3D" id="3.40.50.1980">
    <property type="entry name" value="Nitrogenase molybdenum iron protein domain"/>
    <property type="match status" value="2"/>
</dbReference>
<evidence type="ECO:0000256" key="1">
    <source>
        <dbReference type="ARBA" id="ARBA00008814"/>
    </source>
</evidence>
<accession>A0A545AER1</accession>
<gene>
    <name evidence="4" type="ORF">FL583_37975</name>
</gene>
<dbReference type="SUPFAM" id="SSF53807">
    <property type="entry name" value="Helical backbone' metal receptor"/>
    <property type="match status" value="1"/>
</dbReference>
<dbReference type="OrthoDB" id="9816357at2"/>
<evidence type="ECO:0000313" key="4">
    <source>
        <dbReference type="EMBL" id="TQS39814.1"/>
    </source>
</evidence>
<dbReference type="EMBL" id="VIRS01000055">
    <property type="protein sequence ID" value="TQS39814.1"/>
    <property type="molecule type" value="Genomic_DNA"/>
</dbReference>
<dbReference type="PANTHER" id="PTHR30535">
    <property type="entry name" value="VITAMIN B12-BINDING PROTEIN"/>
    <property type="match status" value="1"/>
</dbReference>
<organism evidence="4 5">
    <name type="scientific">Cryptosporangium phraense</name>
    <dbReference type="NCBI Taxonomy" id="2593070"/>
    <lineage>
        <taxon>Bacteria</taxon>
        <taxon>Bacillati</taxon>
        <taxon>Actinomycetota</taxon>
        <taxon>Actinomycetes</taxon>
        <taxon>Cryptosporangiales</taxon>
        <taxon>Cryptosporangiaceae</taxon>
        <taxon>Cryptosporangium</taxon>
    </lineage>
</organism>
<comment type="similarity">
    <text evidence="1">Belongs to the bacterial solute-binding protein 8 family.</text>
</comment>
<dbReference type="InterPro" id="IPR054828">
    <property type="entry name" value="Vit_B12_bind_prot"/>
</dbReference>
<protein>
    <submittedName>
        <fullName evidence="4">Cobalamin-binding protein</fullName>
    </submittedName>
</protein>
<dbReference type="Proteomes" id="UP000317982">
    <property type="component" value="Unassembled WGS sequence"/>
</dbReference>
<keyword evidence="2" id="KW-0732">Signal</keyword>
<dbReference type="RefSeq" id="WP_142709761.1">
    <property type="nucleotide sequence ID" value="NZ_VIRS01000055.1"/>
</dbReference>
<feature type="domain" description="Fe/B12 periplasmic-binding" evidence="3">
    <location>
        <begin position="20"/>
        <end position="277"/>
    </location>
</feature>
<keyword evidence="5" id="KW-1185">Reference proteome</keyword>
<dbReference type="Pfam" id="PF01497">
    <property type="entry name" value="Peripla_BP_2"/>
    <property type="match status" value="1"/>
</dbReference>
<evidence type="ECO:0000259" key="3">
    <source>
        <dbReference type="PROSITE" id="PS50983"/>
    </source>
</evidence>
<proteinExistence type="inferred from homology"/>
<sequence length="277" mass="29548">MATVVDDLFLDVRLPDDVRRVVSLVPSLTETVAASGRELLVGVTDWCSHPADLDVARIRGTKNPDVEAIIALRPDVVLANREENRGTDLDALRAAGLAVYVTDIRTVPAAFASLGRLHAVLGLGRPEWLGEAEAEWSADLPAEAPADLPAVAPAGFPAVAPADGGSADGRPAVVVPIWRRPWMALGSDTFAGDVVERLGYRNVLGDSPERYPKFDPVSLPPIDLVLLPDEPYAFTPDDGPEAFGGTRFACVDGRSLTWYGPSLAGARTRLRLAIRGE</sequence>
<dbReference type="AlphaFoldDB" id="A0A545AER1"/>
<reference evidence="4 5" key="1">
    <citation type="submission" date="2019-07" db="EMBL/GenBank/DDBJ databases">
        <title>Cryptosporangium phraense sp. nov., isolated from plant litter.</title>
        <authorList>
            <person name="Suriyachadkun C."/>
        </authorList>
    </citation>
    <scope>NUCLEOTIDE SEQUENCE [LARGE SCALE GENOMIC DNA]</scope>
    <source>
        <strain evidence="4 5">A-T 5661</strain>
    </source>
</reference>
<evidence type="ECO:0000256" key="2">
    <source>
        <dbReference type="ARBA" id="ARBA00022729"/>
    </source>
</evidence>
<evidence type="ECO:0000313" key="5">
    <source>
        <dbReference type="Proteomes" id="UP000317982"/>
    </source>
</evidence>
<dbReference type="PANTHER" id="PTHR30535:SF35">
    <property type="entry name" value="PERIPLASMIC BINDING PROTEIN"/>
    <property type="match status" value="1"/>
</dbReference>
<comment type="caution">
    <text evidence="4">The sequence shown here is derived from an EMBL/GenBank/DDBJ whole genome shotgun (WGS) entry which is preliminary data.</text>
</comment>
<dbReference type="PROSITE" id="PS50983">
    <property type="entry name" value="FE_B12_PBP"/>
    <property type="match status" value="1"/>
</dbReference>